<keyword evidence="2" id="KW-1185">Reference proteome</keyword>
<protein>
    <submittedName>
        <fullName evidence="1">Uncharacterized protein</fullName>
    </submittedName>
</protein>
<accession>A0ABN2YBR4</accession>
<name>A0ABN2YBR4_9ACTN</name>
<dbReference type="EMBL" id="BAAAPF010000086">
    <property type="protein sequence ID" value="GAA2125067.1"/>
    <property type="molecule type" value="Genomic_DNA"/>
</dbReference>
<dbReference type="Proteomes" id="UP001500443">
    <property type="component" value="Unassembled WGS sequence"/>
</dbReference>
<evidence type="ECO:0000313" key="2">
    <source>
        <dbReference type="Proteomes" id="UP001500443"/>
    </source>
</evidence>
<dbReference type="RefSeq" id="WP_344290546.1">
    <property type="nucleotide sequence ID" value="NZ_BAAAPF010000086.1"/>
</dbReference>
<sequence>MAAVGFTVSSASATAQATWTVSPGGPFTAHSGDTQLEVPNAVLLCTDSDAAGSLQSGSGLDGAGIGTIDSLTFTNCSVAGVAFDVDTSSTPWDLNVTGVDPDNPDRVLGSITGIIANISDSSGLCSATFAGPGGATDEGTVTGYFDNSTSQLVVQDGDLTAYNANCLGIINNGDHAAFTGTYDVSPAQTITLD</sequence>
<reference evidence="1 2" key="1">
    <citation type="journal article" date="2019" name="Int. J. Syst. Evol. Microbiol.">
        <title>The Global Catalogue of Microorganisms (GCM) 10K type strain sequencing project: providing services to taxonomists for standard genome sequencing and annotation.</title>
        <authorList>
            <consortium name="The Broad Institute Genomics Platform"/>
            <consortium name="The Broad Institute Genome Sequencing Center for Infectious Disease"/>
            <person name="Wu L."/>
            <person name="Ma J."/>
        </authorList>
    </citation>
    <scope>NUCLEOTIDE SEQUENCE [LARGE SCALE GENOMIC DNA]</scope>
    <source>
        <strain evidence="1 2">JCM 15481</strain>
    </source>
</reference>
<evidence type="ECO:0000313" key="1">
    <source>
        <dbReference type="EMBL" id="GAA2125067.1"/>
    </source>
</evidence>
<proteinExistence type="predicted"/>
<organism evidence="1 2">
    <name type="scientific">Streptomyces synnematoformans</name>
    <dbReference type="NCBI Taxonomy" id="415721"/>
    <lineage>
        <taxon>Bacteria</taxon>
        <taxon>Bacillati</taxon>
        <taxon>Actinomycetota</taxon>
        <taxon>Actinomycetes</taxon>
        <taxon>Kitasatosporales</taxon>
        <taxon>Streptomycetaceae</taxon>
        <taxon>Streptomyces</taxon>
    </lineage>
</organism>
<gene>
    <name evidence="1" type="ORF">GCM10009802_30380</name>
</gene>
<comment type="caution">
    <text evidence="1">The sequence shown here is derived from an EMBL/GenBank/DDBJ whole genome shotgun (WGS) entry which is preliminary data.</text>
</comment>